<proteinExistence type="predicted"/>
<keyword evidence="3" id="KW-1185">Reference proteome</keyword>
<dbReference type="EMBL" id="BGZK01000467">
    <property type="protein sequence ID" value="GBP45246.1"/>
    <property type="molecule type" value="Genomic_DNA"/>
</dbReference>
<evidence type="ECO:0000313" key="3">
    <source>
        <dbReference type="Proteomes" id="UP000299102"/>
    </source>
</evidence>
<evidence type="ECO:0000256" key="1">
    <source>
        <dbReference type="SAM" id="MobiDB-lite"/>
    </source>
</evidence>
<organism evidence="2 3">
    <name type="scientific">Eumeta variegata</name>
    <name type="common">Bagworm moth</name>
    <name type="synonym">Eumeta japonica</name>
    <dbReference type="NCBI Taxonomy" id="151549"/>
    <lineage>
        <taxon>Eukaryota</taxon>
        <taxon>Metazoa</taxon>
        <taxon>Ecdysozoa</taxon>
        <taxon>Arthropoda</taxon>
        <taxon>Hexapoda</taxon>
        <taxon>Insecta</taxon>
        <taxon>Pterygota</taxon>
        <taxon>Neoptera</taxon>
        <taxon>Endopterygota</taxon>
        <taxon>Lepidoptera</taxon>
        <taxon>Glossata</taxon>
        <taxon>Ditrysia</taxon>
        <taxon>Tineoidea</taxon>
        <taxon>Psychidae</taxon>
        <taxon>Oiketicinae</taxon>
        <taxon>Eumeta</taxon>
    </lineage>
</organism>
<sequence>MAFPDPLHVLSREQPLALADVLDDPWELSPGGKTEPLSFKCWTILFLMRRKGKLAPIDKVRVRRRWRKTVDEPPTRDTRGRCGEPPWPAEAGHANFN</sequence>
<gene>
    <name evidence="2" type="ORF">EVAR_28994_1</name>
</gene>
<accession>A0A4C1W126</accession>
<protein>
    <submittedName>
        <fullName evidence="2">Uncharacterized protein</fullName>
    </submittedName>
</protein>
<comment type="caution">
    <text evidence="2">The sequence shown here is derived from an EMBL/GenBank/DDBJ whole genome shotgun (WGS) entry which is preliminary data.</text>
</comment>
<reference evidence="2 3" key="1">
    <citation type="journal article" date="2019" name="Commun. Biol.">
        <title>The bagworm genome reveals a unique fibroin gene that provides high tensile strength.</title>
        <authorList>
            <person name="Kono N."/>
            <person name="Nakamura H."/>
            <person name="Ohtoshi R."/>
            <person name="Tomita M."/>
            <person name="Numata K."/>
            <person name="Arakawa K."/>
        </authorList>
    </citation>
    <scope>NUCLEOTIDE SEQUENCE [LARGE SCALE GENOMIC DNA]</scope>
</reference>
<feature type="region of interest" description="Disordered" evidence="1">
    <location>
        <begin position="71"/>
        <end position="97"/>
    </location>
</feature>
<evidence type="ECO:0000313" key="2">
    <source>
        <dbReference type="EMBL" id="GBP45246.1"/>
    </source>
</evidence>
<dbReference type="AlphaFoldDB" id="A0A4C1W126"/>
<dbReference type="Proteomes" id="UP000299102">
    <property type="component" value="Unassembled WGS sequence"/>
</dbReference>
<feature type="compositionally biased region" description="Basic and acidic residues" evidence="1">
    <location>
        <begin position="71"/>
        <end position="82"/>
    </location>
</feature>
<name>A0A4C1W126_EUMVA</name>